<protein>
    <recommendedName>
        <fullName evidence="4">Transcription factor MYC/MYB N-terminal domain-containing protein</fullName>
    </recommendedName>
</protein>
<keyword evidence="6" id="KW-1185">Reference proteome</keyword>
<evidence type="ECO:0000256" key="2">
    <source>
        <dbReference type="ARBA" id="ARBA00023163"/>
    </source>
</evidence>
<organism evidence="5 6">
    <name type="scientific">Linum tenue</name>
    <dbReference type="NCBI Taxonomy" id="586396"/>
    <lineage>
        <taxon>Eukaryota</taxon>
        <taxon>Viridiplantae</taxon>
        <taxon>Streptophyta</taxon>
        <taxon>Embryophyta</taxon>
        <taxon>Tracheophyta</taxon>
        <taxon>Spermatophyta</taxon>
        <taxon>Magnoliopsida</taxon>
        <taxon>eudicotyledons</taxon>
        <taxon>Gunneridae</taxon>
        <taxon>Pentapetalae</taxon>
        <taxon>rosids</taxon>
        <taxon>fabids</taxon>
        <taxon>Malpighiales</taxon>
        <taxon>Linaceae</taxon>
        <taxon>Linum</taxon>
    </lineage>
</organism>
<comment type="caution">
    <text evidence="5">The sequence shown here is derived from an EMBL/GenBank/DDBJ whole genome shotgun (WGS) entry which is preliminary data.</text>
</comment>
<keyword evidence="1" id="KW-0805">Transcription regulation</keyword>
<dbReference type="Pfam" id="PF14215">
    <property type="entry name" value="bHLH-MYC_N"/>
    <property type="match status" value="1"/>
</dbReference>
<evidence type="ECO:0000256" key="1">
    <source>
        <dbReference type="ARBA" id="ARBA00023015"/>
    </source>
</evidence>
<evidence type="ECO:0000313" key="6">
    <source>
        <dbReference type="Proteomes" id="UP001154282"/>
    </source>
</evidence>
<dbReference type="Proteomes" id="UP001154282">
    <property type="component" value="Unassembled WGS sequence"/>
</dbReference>
<evidence type="ECO:0000313" key="5">
    <source>
        <dbReference type="EMBL" id="CAI0379681.1"/>
    </source>
</evidence>
<evidence type="ECO:0000259" key="4">
    <source>
        <dbReference type="Pfam" id="PF14215"/>
    </source>
</evidence>
<dbReference type="AlphaFoldDB" id="A0AAV0H335"/>
<feature type="compositionally biased region" description="Low complexity" evidence="3">
    <location>
        <begin position="390"/>
        <end position="404"/>
    </location>
</feature>
<feature type="compositionally biased region" description="Acidic residues" evidence="3">
    <location>
        <begin position="365"/>
        <end position="377"/>
    </location>
</feature>
<dbReference type="InterPro" id="IPR025610">
    <property type="entry name" value="MYC/MYB_N"/>
</dbReference>
<gene>
    <name evidence="5" type="ORF">LITE_LOCUS2353</name>
</gene>
<reference evidence="5" key="1">
    <citation type="submission" date="2022-08" db="EMBL/GenBank/DDBJ databases">
        <authorList>
            <person name="Gutierrez-Valencia J."/>
        </authorList>
    </citation>
    <scope>NUCLEOTIDE SEQUENCE</scope>
</reference>
<feature type="compositionally biased region" description="Basic and acidic residues" evidence="3">
    <location>
        <begin position="378"/>
        <end position="388"/>
    </location>
</feature>
<dbReference type="PANTHER" id="PTHR46633:SF3">
    <property type="entry name" value="SERINE_THREONINE-PROTEIN KINASE WNK (WITH NO LYSINE)-LIKE PROTEIN"/>
    <property type="match status" value="1"/>
</dbReference>
<feature type="region of interest" description="Disordered" evidence="3">
    <location>
        <begin position="365"/>
        <end position="420"/>
    </location>
</feature>
<dbReference type="PANTHER" id="PTHR46633">
    <property type="entry name" value="TRANSCRIPTION FACTOR MYC/MYB-RELATED"/>
    <property type="match status" value="1"/>
</dbReference>
<feature type="domain" description="Transcription factor MYC/MYB N-terminal" evidence="4">
    <location>
        <begin position="14"/>
        <end position="230"/>
    </location>
</feature>
<keyword evidence="2" id="KW-0804">Transcription</keyword>
<accession>A0AAV0H335</accession>
<feature type="compositionally biased region" description="Basic residues" evidence="3">
    <location>
        <begin position="405"/>
        <end position="420"/>
    </location>
</feature>
<sequence length="442" mass="49456">MEEHLSPLAITHLLQHTLRSLCNNDNSQWVYAVFWRILPRNYPPPKWDGQGAYDRSRGNRRNWILVWEDGYCNFAASSATAAETTTTTTTSSASASASGYEFQQQQYHQQQHQGLQPELFFKMSHEIYNYGEGASRSGERVNEVLVCVRLIGKVAADHSHKWVHKEPNEQEINFLSTWHNSADSQPRTWEAQFQSGIKTIALIAVREGVVQLGAVHKVVEDLSYVVTLRKKLSYIESIPGVLLPHPCSSPTQILPMRMDAYGYGYGGGGNHPMLPPPPLPHHHHEAAAYYQLTGGGGGGADHQLYADHHNNNHMTMMMNSSGSLLPFKVAPSMSSLEALLSKLPSVVPPPPPPHHEFMGGMEEETAAGEDRDDDDDQRYDMDGHREVGESSSSKTTTTMTSSHGKSGHRRHHHHHHEFHLHHRDLNVNCASTTTTNNNAYFQ</sequence>
<evidence type="ECO:0000256" key="3">
    <source>
        <dbReference type="SAM" id="MobiDB-lite"/>
    </source>
</evidence>
<proteinExistence type="predicted"/>
<name>A0AAV0H335_9ROSI</name>
<dbReference type="EMBL" id="CAMGYJ010000002">
    <property type="protein sequence ID" value="CAI0379681.1"/>
    <property type="molecule type" value="Genomic_DNA"/>
</dbReference>